<dbReference type="PANTHER" id="PTHR42648:SF28">
    <property type="entry name" value="TRANSPOSON-ENCODED PROTEIN WITH RIBONUCLEASE H-LIKE AND RETROVIRUS ZINC FINGER-LIKE DOMAINS"/>
    <property type="match status" value="1"/>
</dbReference>
<dbReference type="GO" id="GO:0015074">
    <property type="term" value="P:DNA integration"/>
    <property type="evidence" value="ECO:0007669"/>
    <property type="project" value="InterPro"/>
</dbReference>
<evidence type="ECO:0000313" key="4">
    <source>
        <dbReference type="Proteomes" id="UP000585474"/>
    </source>
</evidence>
<dbReference type="InterPro" id="IPR001584">
    <property type="entry name" value="Integrase_cat-core"/>
</dbReference>
<accession>A0A7J0GV12</accession>
<dbReference type="OrthoDB" id="6776856at2759"/>
<dbReference type="GO" id="GO:0003676">
    <property type="term" value="F:nucleic acid binding"/>
    <property type="evidence" value="ECO:0007669"/>
    <property type="project" value="InterPro"/>
</dbReference>
<dbReference type="PANTHER" id="PTHR42648">
    <property type="entry name" value="TRANSPOSASE, PUTATIVE-RELATED"/>
    <property type="match status" value="1"/>
</dbReference>
<dbReference type="Pfam" id="PF00665">
    <property type="entry name" value="rve"/>
    <property type="match status" value="1"/>
</dbReference>
<dbReference type="Proteomes" id="UP000585474">
    <property type="component" value="Unassembled WGS sequence"/>
</dbReference>
<sequence>MERTSMLGLVRFSFTLVESARPVGFWERNQNRQRLLPLVMDLSSKKIFGRGYERDGLYYFGDPLPSHVWGPSPVTALSQHRYYVTFIDDYTRCTWVYLMRNKSEVFSHFTHFLQMIKTQYNTVVRNIRSDNGREYITNEFRAELNKCGILQQLTCPYTPEQNGVAERKNRYIMSVVRCLLRSMGVPKYFWHMAVLTATYLINWTSSRVLQGKAPLHILQPTSTLFPIIPASLGAHVLFKIEAPPVPNLMIRPYVVFSSDVTFLETVPFFSDSTPSPDPGSEILAADDPIPPRPLPILEPPSSPPTPNGSLPPFASQDPSPRTQAPLPASSPESGMSSPLVSDIPSPRLIRFRFLAQSMKLFRILYGCLP</sequence>
<keyword evidence="4" id="KW-1185">Reference proteome</keyword>
<organism evidence="3 4">
    <name type="scientific">Actinidia rufa</name>
    <dbReference type="NCBI Taxonomy" id="165716"/>
    <lineage>
        <taxon>Eukaryota</taxon>
        <taxon>Viridiplantae</taxon>
        <taxon>Streptophyta</taxon>
        <taxon>Embryophyta</taxon>
        <taxon>Tracheophyta</taxon>
        <taxon>Spermatophyta</taxon>
        <taxon>Magnoliopsida</taxon>
        <taxon>eudicotyledons</taxon>
        <taxon>Gunneridae</taxon>
        <taxon>Pentapetalae</taxon>
        <taxon>asterids</taxon>
        <taxon>Ericales</taxon>
        <taxon>Actinidiaceae</taxon>
        <taxon>Actinidia</taxon>
    </lineage>
</organism>
<comment type="caution">
    <text evidence="3">The sequence shown here is derived from an EMBL/GenBank/DDBJ whole genome shotgun (WGS) entry which is preliminary data.</text>
</comment>
<dbReference type="InterPro" id="IPR012337">
    <property type="entry name" value="RNaseH-like_sf"/>
</dbReference>
<dbReference type="Gene3D" id="3.30.420.10">
    <property type="entry name" value="Ribonuclease H-like superfamily/Ribonuclease H"/>
    <property type="match status" value="1"/>
</dbReference>
<dbReference type="PROSITE" id="PS50994">
    <property type="entry name" value="INTEGRASE"/>
    <property type="match status" value="1"/>
</dbReference>
<proteinExistence type="predicted"/>
<dbReference type="EMBL" id="BJWL01000024">
    <property type="protein sequence ID" value="GFZ14618.1"/>
    <property type="molecule type" value="Genomic_DNA"/>
</dbReference>
<feature type="domain" description="Integrase catalytic" evidence="2">
    <location>
        <begin position="61"/>
        <end position="222"/>
    </location>
</feature>
<feature type="compositionally biased region" description="Polar residues" evidence="1">
    <location>
        <begin position="330"/>
        <end position="339"/>
    </location>
</feature>
<evidence type="ECO:0000313" key="3">
    <source>
        <dbReference type="EMBL" id="GFZ14618.1"/>
    </source>
</evidence>
<feature type="compositionally biased region" description="Pro residues" evidence="1">
    <location>
        <begin position="293"/>
        <end position="306"/>
    </location>
</feature>
<evidence type="ECO:0000256" key="1">
    <source>
        <dbReference type="SAM" id="MobiDB-lite"/>
    </source>
</evidence>
<name>A0A7J0GV12_9ERIC</name>
<dbReference type="InterPro" id="IPR039537">
    <property type="entry name" value="Retrotran_Ty1/copia-like"/>
</dbReference>
<dbReference type="AlphaFoldDB" id="A0A7J0GV12"/>
<reference evidence="3 4" key="1">
    <citation type="submission" date="2019-07" db="EMBL/GenBank/DDBJ databases">
        <title>De Novo Assembly of kiwifruit Actinidia rufa.</title>
        <authorList>
            <person name="Sugita-Konishi S."/>
            <person name="Sato K."/>
            <person name="Mori E."/>
            <person name="Abe Y."/>
            <person name="Kisaki G."/>
            <person name="Hamano K."/>
            <person name="Suezawa K."/>
            <person name="Otani M."/>
            <person name="Fukuda T."/>
            <person name="Manabe T."/>
            <person name="Gomi K."/>
            <person name="Tabuchi M."/>
            <person name="Akimitsu K."/>
            <person name="Kataoka I."/>
        </authorList>
    </citation>
    <scope>NUCLEOTIDE SEQUENCE [LARGE SCALE GENOMIC DNA]</scope>
    <source>
        <strain evidence="4">cv. Fuchu</strain>
    </source>
</reference>
<dbReference type="InterPro" id="IPR036397">
    <property type="entry name" value="RNaseH_sf"/>
</dbReference>
<dbReference type="SUPFAM" id="SSF53098">
    <property type="entry name" value="Ribonuclease H-like"/>
    <property type="match status" value="1"/>
</dbReference>
<feature type="region of interest" description="Disordered" evidence="1">
    <location>
        <begin position="293"/>
        <end position="339"/>
    </location>
</feature>
<evidence type="ECO:0000259" key="2">
    <source>
        <dbReference type="PROSITE" id="PS50994"/>
    </source>
</evidence>
<protein>
    <recommendedName>
        <fullName evidence="2">Integrase catalytic domain-containing protein</fullName>
    </recommendedName>
</protein>
<gene>
    <name evidence="3" type="ORF">Acr_24g0008080</name>
</gene>